<accession>A0AAD2FKR2</accession>
<organism evidence="1 2">
    <name type="scientific">Cylindrotheca closterium</name>
    <dbReference type="NCBI Taxonomy" id="2856"/>
    <lineage>
        <taxon>Eukaryota</taxon>
        <taxon>Sar</taxon>
        <taxon>Stramenopiles</taxon>
        <taxon>Ochrophyta</taxon>
        <taxon>Bacillariophyta</taxon>
        <taxon>Bacillariophyceae</taxon>
        <taxon>Bacillariophycidae</taxon>
        <taxon>Bacillariales</taxon>
        <taxon>Bacillariaceae</taxon>
        <taxon>Cylindrotheca</taxon>
    </lineage>
</organism>
<keyword evidence="2" id="KW-1185">Reference proteome</keyword>
<dbReference type="Proteomes" id="UP001295423">
    <property type="component" value="Unassembled WGS sequence"/>
</dbReference>
<proteinExistence type="predicted"/>
<name>A0AAD2FKR2_9STRA</name>
<evidence type="ECO:0000313" key="2">
    <source>
        <dbReference type="Proteomes" id="UP001295423"/>
    </source>
</evidence>
<evidence type="ECO:0000313" key="1">
    <source>
        <dbReference type="EMBL" id="CAJ1945985.1"/>
    </source>
</evidence>
<dbReference type="EMBL" id="CAKOGP040001557">
    <property type="protein sequence ID" value="CAJ1945985.1"/>
    <property type="molecule type" value="Genomic_DNA"/>
</dbReference>
<gene>
    <name evidence="1" type="ORF">CYCCA115_LOCUS10127</name>
</gene>
<reference evidence="1" key="1">
    <citation type="submission" date="2023-08" db="EMBL/GenBank/DDBJ databases">
        <authorList>
            <person name="Audoor S."/>
            <person name="Bilcke G."/>
        </authorList>
    </citation>
    <scope>NUCLEOTIDE SEQUENCE</scope>
</reference>
<protein>
    <submittedName>
        <fullName evidence="1">Uncharacterized protein</fullName>
    </submittedName>
</protein>
<dbReference type="AlphaFoldDB" id="A0AAD2FKR2"/>
<sequence>MLSLDETLRLNNEGVALFRANEPSRAAEKLHSSLIGARSLIHRGTAAADHPNAPDLLQSYCEESQHHDCCSKDRNEFFLFLRAFAFRGVPEQQGGSTQAALCVYSAGILFNLAILHHKHWMKDGSPAFLDKAVVFYHTVLQIIQANGAYEHIPTLLLLVLVTCNNLAQIELEKGMVENVNQHLRYMTGILYTRKRTLLMTLTRIEVEGLLSNVLSGGRLSTALAA</sequence>
<comment type="caution">
    <text evidence="1">The sequence shown here is derived from an EMBL/GenBank/DDBJ whole genome shotgun (WGS) entry which is preliminary data.</text>
</comment>